<evidence type="ECO:0000313" key="3">
    <source>
        <dbReference type="Proteomes" id="UP000076770"/>
    </source>
</evidence>
<feature type="transmembrane region" description="Helical" evidence="1">
    <location>
        <begin position="963"/>
        <end position="983"/>
    </location>
</feature>
<dbReference type="EMBL" id="LT549890">
    <property type="protein sequence ID" value="SAI86283.1"/>
    <property type="molecule type" value="Genomic_DNA"/>
</dbReference>
<dbReference type="AlphaFoldDB" id="A0A157T4A5"/>
<keyword evidence="1" id="KW-0812">Transmembrane</keyword>
<name>A0A157T4A5_SACSO</name>
<feature type="transmembrane region" description="Helical" evidence="1">
    <location>
        <begin position="31"/>
        <end position="49"/>
    </location>
</feature>
<protein>
    <recommendedName>
        <fullName evidence="4">Thermopsin</fullName>
    </recommendedName>
</protein>
<dbReference type="PATRIC" id="fig|2287.9.peg.2862"/>
<reference evidence="3" key="1">
    <citation type="submission" date="2016-04" db="EMBL/GenBank/DDBJ databases">
        <authorList>
            <person name="Shah S.A."/>
            <person name="Garrett R.A."/>
        </authorList>
    </citation>
    <scope>NUCLEOTIDE SEQUENCE [LARGE SCALE GENOMIC DNA]</scope>
    <source>
        <strain evidence="3">ATCC 35091 / DSM 1616 / JCM 8930 / NBRC 15331 / P1</strain>
    </source>
</reference>
<keyword evidence="1" id="KW-0472">Membrane</keyword>
<dbReference type="Proteomes" id="UP000076770">
    <property type="component" value="Chromosome i"/>
</dbReference>
<sequence length="990" mass="111430">MTNIMILIYSTTEESSVGKMLKRFCIKTKNMEWKVIIITILLIISLIPLTPVSHSNTKPLPLSTLNSNDPGITFYDEQLFMALNAYPVSTNLVIYVKVIAQTSDSGYGPAYLLNAITNNDWWYQVGVAYNWPYTNGSFDPGFHMIYMVWNSSGDPVIGPVLLNFNGIVNSGDEMMLEIEISNGNIILSAYDNSTGAKAIAIVNANGASSIVTDLNFLHGFITGLMTEWYHLKAYFGGELGVIYRLQYLTTSFTLGINEIYLTSPPQGIATDEIAYSVSNNYTFYNLSYIGAFTASNGYYFITGNLYPIFLNYKVIGGSFNIPINVSYFSDGLKEIARLPSLIFVNANSNISLPSIVLNGLSRIVSLNSTPILANRSGNITVYYQLQYFININIPVNASINGIYTTLSSGWYNASIKVVISPFTYYPNDSRIMVFSYPTNEFTLITPTNLTITYILQYYVHVNSLIPLFGSINGTNASISSGWYNKNTVIQIYNITFYQSNETRAVITKILPANKILVNMSYTITANELIQYYIIVKSQIPIYALINGTNSTLTSNWYNIGTNINIENITYYGQNNEYRYVISNILPSRNITVENPITISIITVKQYPLIVYSKIPVYALVNGTNETLQKYSWFNAGSRIQIENITYYINSTARFLMEKVLPYSNFTLLQPINITIITLPQYFLNVSSNYPVYVLFNGKNTTLSNGWYNNDTEIELYTIWYINQTERQNLVNISLNGKPTSNNVIIVNGPVSLKLHYVLQYYINLISNIPIKALINSTLVTFSPGWYNAVTPISFINMTYYISNNTRYIILSILPFNFTVNRSLTVKVTTLKEYLVTVNEPILITIANRTLNTSEIWVPAGQTLLIPKYVNISNNERIFYNTSSYLINITQPTSINVKPIIEYLVTIDGNSEWLPRGSVITLTQSVPIYEQGKWEGSYNVSNGVAITVNQPITETFVKNINGSFVGSVIILIAIIIIAILFLTIRRSRPKF</sequence>
<evidence type="ECO:0008006" key="4">
    <source>
        <dbReference type="Google" id="ProtNLM"/>
    </source>
</evidence>
<keyword evidence="1" id="KW-1133">Transmembrane helix</keyword>
<proteinExistence type="predicted"/>
<organism evidence="2 3">
    <name type="scientific">Saccharolobus solfataricus</name>
    <name type="common">Sulfolobus solfataricus</name>
    <dbReference type="NCBI Taxonomy" id="2287"/>
    <lineage>
        <taxon>Archaea</taxon>
        <taxon>Thermoproteota</taxon>
        <taxon>Thermoprotei</taxon>
        <taxon>Sulfolobales</taxon>
        <taxon>Sulfolobaceae</taxon>
        <taxon>Saccharolobus</taxon>
    </lineage>
</organism>
<evidence type="ECO:0000256" key="1">
    <source>
        <dbReference type="SAM" id="Phobius"/>
    </source>
</evidence>
<gene>
    <name evidence="2" type="ORF">SSOP1_2729</name>
</gene>
<accession>A0A157T4A5</accession>
<evidence type="ECO:0000313" key="2">
    <source>
        <dbReference type="EMBL" id="SAI86283.1"/>
    </source>
</evidence>